<dbReference type="InterPro" id="IPR004891">
    <property type="entry name" value="Mercury-R_MerC"/>
</dbReference>
<reference evidence="2 3" key="1">
    <citation type="submission" date="2018-08" db="EMBL/GenBank/DDBJ databases">
        <title>Chitinophagaceae sp. K23C18032701, a novel bacterium isolated from forest soil.</title>
        <authorList>
            <person name="Wang C."/>
        </authorList>
    </citation>
    <scope>NUCLEOTIDE SEQUENCE [LARGE SCALE GENOMIC DNA]</scope>
    <source>
        <strain evidence="2 3">K23C18032701</strain>
    </source>
</reference>
<proteinExistence type="predicted"/>
<dbReference type="GO" id="GO:0016020">
    <property type="term" value="C:membrane"/>
    <property type="evidence" value="ECO:0007669"/>
    <property type="project" value="InterPro"/>
</dbReference>
<dbReference type="EMBL" id="QTJU01000001">
    <property type="protein sequence ID" value="RFM30227.1"/>
    <property type="molecule type" value="Genomic_DNA"/>
</dbReference>
<keyword evidence="1" id="KW-0812">Transmembrane</keyword>
<evidence type="ECO:0000313" key="3">
    <source>
        <dbReference type="Proteomes" id="UP000261284"/>
    </source>
</evidence>
<keyword evidence="3" id="KW-1185">Reference proteome</keyword>
<dbReference type="Pfam" id="PF03203">
    <property type="entry name" value="MerC"/>
    <property type="match status" value="1"/>
</dbReference>
<dbReference type="RefSeq" id="WP_116845983.1">
    <property type="nucleotide sequence ID" value="NZ_QTJU01000001.1"/>
</dbReference>
<evidence type="ECO:0000256" key="1">
    <source>
        <dbReference type="SAM" id="Phobius"/>
    </source>
</evidence>
<organism evidence="2 3">
    <name type="scientific">Deminuibacter soli</name>
    <dbReference type="NCBI Taxonomy" id="2291815"/>
    <lineage>
        <taxon>Bacteria</taxon>
        <taxon>Pseudomonadati</taxon>
        <taxon>Bacteroidota</taxon>
        <taxon>Chitinophagia</taxon>
        <taxon>Chitinophagales</taxon>
        <taxon>Chitinophagaceae</taxon>
        <taxon>Deminuibacter</taxon>
    </lineage>
</organism>
<keyword evidence="1" id="KW-0472">Membrane</keyword>
<sequence length="147" mass="16589">MNWKINWDAMGITASLVCAIHCALLPLILSSLPIFGINIIDNAWFEYGMIALALVIGAYSFRHGFTKHHHRLLPVMLFAAGFALLFCKQVWHSYQFWFLPPAVVLIVSAHYINYRFCRKADHCHADDCAHGSTTAHKHEAHSNTKAA</sequence>
<evidence type="ECO:0000313" key="2">
    <source>
        <dbReference type="EMBL" id="RFM30227.1"/>
    </source>
</evidence>
<feature type="transmembrane region" description="Helical" evidence="1">
    <location>
        <begin position="12"/>
        <end position="37"/>
    </location>
</feature>
<name>A0A3E1NQP8_9BACT</name>
<comment type="caution">
    <text evidence="2">The sequence shown here is derived from an EMBL/GenBank/DDBJ whole genome shotgun (WGS) entry which is preliminary data.</text>
</comment>
<protein>
    <submittedName>
        <fullName evidence="2">MerC domain-containing protein</fullName>
    </submittedName>
</protein>
<feature type="transmembrane region" description="Helical" evidence="1">
    <location>
        <begin position="73"/>
        <end position="91"/>
    </location>
</feature>
<keyword evidence="1" id="KW-1133">Transmembrane helix</keyword>
<feature type="transmembrane region" description="Helical" evidence="1">
    <location>
        <begin position="43"/>
        <end position="61"/>
    </location>
</feature>
<accession>A0A3E1NQP8</accession>
<dbReference type="OrthoDB" id="5966279at2"/>
<dbReference type="AlphaFoldDB" id="A0A3E1NQP8"/>
<dbReference type="GO" id="GO:0015097">
    <property type="term" value="F:mercury ion transmembrane transporter activity"/>
    <property type="evidence" value="ECO:0007669"/>
    <property type="project" value="InterPro"/>
</dbReference>
<gene>
    <name evidence="2" type="ORF">DXN05_04450</name>
</gene>
<feature type="transmembrane region" description="Helical" evidence="1">
    <location>
        <begin position="97"/>
        <end position="114"/>
    </location>
</feature>
<dbReference type="Proteomes" id="UP000261284">
    <property type="component" value="Unassembled WGS sequence"/>
</dbReference>